<feature type="region of interest" description="Disordered" evidence="1">
    <location>
        <begin position="161"/>
        <end position="226"/>
    </location>
</feature>
<reference evidence="2" key="1">
    <citation type="submission" date="2023-04" db="EMBL/GenBank/DDBJ databases">
        <authorList>
            <consortium name="ELIXIR-Norway"/>
        </authorList>
    </citation>
    <scope>NUCLEOTIDE SEQUENCE [LARGE SCALE GENOMIC DNA]</scope>
</reference>
<evidence type="ECO:0000313" key="2">
    <source>
        <dbReference type="EMBL" id="CAI9178978.1"/>
    </source>
</evidence>
<feature type="region of interest" description="Disordered" evidence="1">
    <location>
        <begin position="102"/>
        <end position="127"/>
    </location>
</feature>
<sequence length="226" mass="22984">MARTAQKPTICPEPATPGAGIAAVAAAAVGDEGEVPEEDKALIHVPAMAPCTMAFRGQLGLRMAELRTLGVDVEGGVPSGDAPALAAGGWLQGHAQLARQRASALEAAASPSGGTRDESTPSWGDRGSLARPCCGPVQLTPHSSRTFSACLSSLKTTGYLRPHGPWPTSPGGPAHLCSPPTFQKQERPSEPPAHLTDKPFPVPGGVSASTPRADATHGGDVSQSPI</sequence>
<organism evidence="2 3">
    <name type="scientific">Rangifer tarandus platyrhynchus</name>
    <name type="common">Svalbard reindeer</name>
    <dbReference type="NCBI Taxonomy" id="3082113"/>
    <lineage>
        <taxon>Eukaryota</taxon>
        <taxon>Metazoa</taxon>
        <taxon>Chordata</taxon>
        <taxon>Craniata</taxon>
        <taxon>Vertebrata</taxon>
        <taxon>Euteleostomi</taxon>
        <taxon>Mammalia</taxon>
        <taxon>Eutheria</taxon>
        <taxon>Laurasiatheria</taxon>
        <taxon>Artiodactyla</taxon>
        <taxon>Ruminantia</taxon>
        <taxon>Pecora</taxon>
        <taxon>Cervidae</taxon>
        <taxon>Odocoileinae</taxon>
        <taxon>Rangifer</taxon>
    </lineage>
</organism>
<evidence type="ECO:0000256" key="1">
    <source>
        <dbReference type="SAM" id="MobiDB-lite"/>
    </source>
</evidence>
<keyword evidence="3" id="KW-1185">Reference proteome</keyword>
<protein>
    <submittedName>
        <fullName evidence="2">Uncharacterized protein</fullName>
    </submittedName>
</protein>
<proteinExistence type="predicted"/>
<dbReference type="EMBL" id="OX459944">
    <property type="protein sequence ID" value="CAI9178978.1"/>
    <property type="molecule type" value="Genomic_DNA"/>
</dbReference>
<name>A0ABN8ZZL9_RANTA</name>
<accession>A0ABN8ZZL9</accession>
<gene>
    <name evidence="2" type="ORF">MRATA1EN1_LOCUS27940</name>
</gene>
<dbReference type="Proteomes" id="UP001176941">
    <property type="component" value="Chromosome 8"/>
</dbReference>
<evidence type="ECO:0000313" key="3">
    <source>
        <dbReference type="Proteomes" id="UP001176941"/>
    </source>
</evidence>